<dbReference type="AlphaFoldDB" id="A0A9W8JLN4"/>
<reference evidence="3" key="1">
    <citation type="submission" date="2022-06" db="EMBL/GenBank/DDBJ databases">
        <title>Genome Sequence of Candolleomyces eurysporus.</title>
        <authorList>
            <person name="Buettner E."/>
        </authorList>
    </citation>
    <scope>NUCLEOTIDE SEQUENCE</scope>
    <source>
        <strain evidence="3">VTCC 930004</strain>
    </source>
</reference>
<organism evidence="3 4">
    <name type="scientific">Candolleomyces eurysporus</name>
    <dbReference type="NCBI Taxonomy" id="2828524"/>
    <lineage>
        <taxon>Eukaryota</taxon>
        <taxon>Fungi</taxon>
        <taxon>Dikarya</taxon>
        <taxon>Basidiomycota</taxon>
        <taxon>Agaricomycotina</taxon>
        <taxon>Agaricomycetes</taxon>
        <taxon>Agaricomycetidae</taxon>
        <taxon>Agaricales</taxon>
        <taxon>Agaricineae</taxon>
        <taxon>Psathyrellaceae</taxon>
        <taxon>Candolleomyces</taxon>
    </lineage>
</organism>
<evidence type="ECO:0000313" key="3">
    <source>
        <dbReference type="EMBL" id="KAJ2936687.1"/>
    </source>
</evidence>
<feature type="non-terminal residue" evidence="3">
    <location>
        <position position="331"/>
    </location>
</feature>
<feature type="transmembrane region" description="Helical" evidence="1">
    <location>
        <begin position="170"/>
        <end position="193"/>
    </location>
</feature>
<dbReference type="EMBL" id="JANBPK010000028">
    <property type="protein sequence ID" value="KAJ2936687.1"/>
    <property type="molecule type" value="Genomic_DNA"/>
</dbReference>
<keyword evidence="4" id="KW-1185">Reference proteome</keyword>
<dbReference type="OrthoDB" id="2638860at2759"/>
<keyword evidence="1" id="KW-1133">Transmembrane helix</keyword>
<feature type="transmembrane region" description="Helical" evidence="1">
    <location>
        <begin position="68"/>
        <end position="86"/>
    </location>
</feature>
<feature type="transmembrane region" description="Helical" evidence="1">
    <location>
        <begin position="125"/>
        <end position="150"/>
    </location>
</feature>
<comment type="caution">
    <text evidence="3">The sequence shown here is derived from an EMBL/GenBank/DDBJ whole genome shotgun (WGS) entry which is preliminary data.</text>
</comment>
<feature type="transmembrane region" description="Helical" evidence="1">
    <location>
        <begin position="261"/>
        <end position="281"/>
    </location>
</feature>
<dbReference type="Pfam" id="PF20151">
    <property type="entry name" value="DUF6533"/>
    <property type="match status" value="1"/>
</dbReference>
<gene>
    <name evidence="3" type="ORF">H1R20_g407</name>
</gene>
<evidence type="ECO:0000256" key="1">
    <source>
        <dbReference type="SAM" id="Phobius"/>
    </source>
</evidence>
<evidence type="ECO:0000313" key="4">
    <source>
        <dbReference type="Proteomes" id="UP001140091"/>
    </source>
</evidence>
<protein>
    <recommendedName>
        <fullName evidence="2">DUF6533 domain-containing protein</fullName>
    </recommendedName>
</protein>
<sequence>MSDQTDPATLQMLELEATALTARNGNLFWIAATVVVLYDHLSTLDLEIELVWKKKWSLVQVLFFINRYLPDAGFLYGAFVLVWLPYDKFEKVRQPDVSLHGKLTFSLSSSILVHRIICMYRKKPIILYGLSAFWATNFIVALVFCGFTMVTVNLPIFITNTIRTCVPLNLPSWSLANWCLMLAFDLTVFTFAVSEGIRYLRDNTEAPDRHGGRRFVVVSKWAKQGRMIRILLRDSIVFPFIGLTISVFNILAWYVLPLGGIQYMMTITAAASPILGCRLILHLRDAYYRPFASEFTHGVSKTHDRVHFNADDNTVQFSLRSMVASKINATL</sequence>
<keyword evidence="1" id="KW-0472">Membrane</keyword>
<feature type="transmembrane region" description="Helical" evidence="1">
    <location>
        <begin position="236"/>
        <end position="255"/>
    </location>
</feature>
<proteinExistence type="predicted"/>
<feature type="domain" description="DUF6533" evidence="2">
    <location>
        <begin position="30"/>
        <end position="70"/>
    </location>
</feature>
<dbReference type="Proteomes" id="UP001140091">
    <property type="component" value="Unassembled WGS sequence"/>
</dbReference>
<accession>A0A9W8JLN4</accession>
<name>A0A9W8JLN4_9AGAR</name>
<dbReference type="InterPro" id="IPR045340">
    <property type="entry name" value="DUF6533"/>
</dbReference>
<evidence type="ECO:0000259" key="2">
    <source>
        <dbReference type="Pfam" id="PF20151"/>
    </source>
</evidence>
<keyword evidence="1" id="KW-0812">Transmembrane</keyword>
<feature type="transmembrane region" description="Helical" evidence="1">
    <location>
        <begin position="27"/>
        <end position="48"/>
    </location>
</feature>